<comment type="caution">
    <text evidence="1">The sequence shown here is derived from an EMBL/GenBank/DDBJ whole genome shotgun (WGS) entry which is preliminary data.</text>
</comment>
<dbReference type="AlphaFoldDB" id="A0A256FJL8"/>
<evidence type="ECO:0000313" key="1">
    <source>
        <dbReference type="EMBL" id="OYR14896.1"/>
    </source>
</evidence>
<sequence length="44" mass="5291">MTDQRKSCHRMQHFRQVRFHTRAFASGKHDRKAGTVCHKYGPEY</sequence>
<evidence type="ECO:0000313" key="2">
    <source>
        <dbReference type="Proteomes" id="UP000215590"/>
    </source>
</evidence>
<keyword evidence="2" id="KW-1185">Reference proteome</keyword>
<reference evidence="1 2" key="1">
    <citation type="submission" date="2017-07" db="EMBL/GenBank/DDBJ databases">
        <title>Phylogenetic study on the rhizospheric bacterium Ochrobactrum sp. A44.</title>
        <authorList>
            <person name="Krzyzanowska D.M."/>
            <person name="Ossowicki A."/>
            <person name="Rajewska M."/>
            <person name="Maciag T."/>
            <person name="Kaczynski Z."/>
            <person name="Czerwicka M."/>
            <person name="Jafra S."/>
        </authorList>
    </citation>
    <scope>NUCLEOTIDE SEQUENCE [LARGE SCALE GENOMIC DNA]</scope>
    <source>
        <strain evidence="1 2">DSM 7216</strain>
    </source>
</reference>
<dbReference type="EMBL" id="NNRJ01000051">
    <property type="protein sequence ID" value="OYR14896.1"/>
    <property type="molecule type" value="Genomic_DNA"/>
</dbReference>
<gene>
    <name evidence="1" type="ORF">CEV31_3234</name>
</gene>
<name>A0A256FJL8_9HYPH</name>
<organism evidence="1 2">
    <name type="scientific">Brucella thiophenivorans</name>
    <dbReference type="NCBI Taxonomy" id="571255"/>
    <lineage>
        <taxon>Bacteria</taxon>
        <taxon>Pseudomonadati</taxon>
        <taxon>Pseudomonadota</taxon>
        <taxon>Alphaproteobacteria</taxon>
        <taxon>Hyphomicrobiales</taxon>
        <taxon>Brucellaceae</taxon>
        <taxon>Brucella/Ochrobactrum group</taxon>
        <taxon>Brucella</taxon>
    </lineage>
</organism>
<accession>A0A256FJL8</accession>
<protein>
    <submittedName>
        <fullName evidence="1">Uncharacterized protein</fullName>
    </submittedName>
</protein>
<proteinExistence type="predicted"/>
<dbReference type="Proteomes" id="UP000215590">
    <property type="component" value="Unassembled WGS sequence"/>
</dbReference>